<evidence type="ECO:0000256" key="1">
    <source>
        <dbReference type="ARBA" id="ARBA00023054"/>
    </source>
</evidence>
<dbReference type="InterPro" id="IPR036249">
    <property type="entry name" value="Thioredoxin-like_sf"/>
</dbReference>
<dbReference type="Gene3D" id="3.40.30.10">
    <property type="entry name" value="Glutaredoxin"/>
    <property type="match status" value="1"/>
</dbReference>
<dbReference type="PANTHER" id="PTHR23322:SF1">
    <property type="entry name" value="FAS-ASSOCIATED FACTOR 2"/>
    <property type="match status" value="1"/>
</dbReference>
<dbReference type="EMBL" id="KZ155772">
    <property type="protein sequence ID" value="OUS48706.1"/>
    <property type="molecule type" value="Genomic_DNA"/>
</dbReference>
<accession>A0A1Y5IGL8</accession>
<dbReference type="Proteomes" id="UP000195557">
    <property type="component" value="Unassembled WGS sequence"/>
</dbReference>
<dbReference type="InterPro" id="IPR050730">
    <property type="entry name" value="UBX_domain-protein"/>
</dbReference>
<dbReference type="SUPFAM" id="SSF52833">
    <property type="entry name" value="Thioredoxin-like"/>
    <property type="match status" value="1"/>
</dbReference>
<dbReference type="SUPFAM" id="SSF54236">
    <property type="entry name" value="Ubiquitin-like"/>
    <property type="match status" value="1"/>
</dbReference>
<evidence type="ECO:0000259" key="3">
    <source>
        <dbReference type="PROSITE" id="PS50033"/>
    </source>
</evidence>
<dbReference type="GO" id="GO:0043130">
    <property type="term" value="F:ubiquitin binding"/>
    <property type="evidence" value="ECO:0007669"/>
    <property type="project" value="TreeGrafter"/>
</dbReference>
<feature type="region of interest" description="Disordered" evidence="2">
    <location>
        <begin position="403"/>
        <end position="422"/>
    </location>
</feature>
<organism evidence="4">
    <name type="scientific">Ostreococcus tauri</name>
    <name type="common">Marine green alga</name>
    <dbReference type="NCBI Taxonomy" id="70448"/>
    <lineage>
        <taxon>Eukaryota</taxon>
        <taxon>Viridiplantae</taxon>
        <taxon>Chlorophyta</taxon>
        <taxon>Mamiellophyceae</taxon>
        <taxon>Mamiellales</taxon>
        <taxon>Bathycoccaceae</taxon>
        <taxon>Ostreococcus</taxon>
    </lineage>
</organism>
<protein>
    <submittedName>
        <fullName evidence="4">Fas-associated factor 1-like protein</fullName>
    </submittedName>
</protein>
<dbReference type="AlphaFoldDB" id="A0A1Y5IGL8"/>
<reference evidence="4" key="1">
    <citation type="submission" date="2017-04" db="EMBL/GenBank/DDBJ databases">
        <title>Population genomics of picophytoplankton unveils novel chromosome hypervariability.</title>
        <authorList>
            <consortium name="DOE Joint Genome Institute"/>
            <person name="Blanc-Mathieu R."/>
            <person name="Krasovec M."/>
            <person name="Hebrard M."/>
            <person name="Yau S."/>
            <person name="Desgranges E."/>
            <person name="Martin J."/>
            <person name="Schackwitz W."/>
            <person name="Kuo A."/>
            <person name="Salin G."/>
            <person name="Donnadieu C."/>
            <person name="Desdevises Y."/>
            <person name="Sanchez-Ferandin S."/>
            <person name="Moreau H."/>
            <person name="Rivals E."/>
            <person name="Grigoriev I.V."/>
            <person name="Grimsley N."/>
            <person name="Eyre-Walker A."/>
            <person name="Piganeau G."/>
        </authorList>
    </citation>
    <scope>NUCLEOTIDE SEQUENCE [LARGE SCALE GENOMIC DNA]</scope>
    <source>
        <strain evidence="4">RCC 1115</strain>
    </source>
</reference>
<dbReference type="InterPro" id="IPR006577">
    <property type="entry name" value="UAS"/>
</dbReference>
<dbReference type="GO" id="GO:0005783">
    <property type="term" value="C:endoplasmic reticulum"/>
    <property type="evidence" value="ECO:0007669"/>
    <property type="project" value="TreeGrafter"/>
</dbReference>
<dbReference type="CDD" id="cd02958">
    <property type="entry name" value="UAS"/>
    <property type="match status" value="1"/>
</dbReference>
<dbReference type="CDD" id="cd01767">
    <property type="entry name" value="UBX"/>
    <property type="match status" value="1"/>
</dbReference>
<evidence type="ECO:0000256" key="2">
    <source>
        <dbReference type="SAM" id="MobiDB-lite"/>
    </source>
</evidence>
<dbReference type="InterPro" id="IPR049483">
    <property type="entry name" value="FAF1_2-like_UAS"/>
</dbReference>
<dbReference type="Pfam" id="PF00789">
    <property type="entry name" value="UBX"/>
    <property type="match status" value="1"/>
</dbReference>
<dbReference type="eggNOG" id="KOG1363">
    <property type="taxonomic scope" value="Eukaryota"/>
</dbReference>
<dbReference type="SMART" id="SM00594">
    <property type="entry name" value="UAS"/>
    <property type="match status" value="1"/>
</dbReference>
<feature type="region of interest" description="Disordered" evidence="2">
    <location>
        <begin position="47"/>
        <end position="93"/>
    </location>
</feature>
<proteinExistence type="predicted"/>
<dbReference type="Gene3D" id="3.10.20.90">
    <property type="entry name" value="Phosphatidylinositol 3-kinase Catalytic Subunit, Chain A, domain 1"/>
    <property type="match status" value="1"/>
</dbReference>
<dbReference type="CDD" id="cd14273">
    <property type="entry name" value="UBA_TAP-C_like"/>
    <property type="match status" value="1"/>
</dbReference>
<feature type="domain" description="UBX" evidence="3">
    <location>
        <begin position="415"/>
        <end position="492"/>
    </location>
</feature>
<name>A0A1Y5IGL8_OSTTA</name>
<dbReference type="GO" id="GO:0036503">
    <property type="term" value="P:ERAD pathway"/>
    <property type="evidence" value="ECO:0007669"/>
    <property type="project" value="TreeGrafter"/>
</dbReference>
<dbReference type="PANTHER" id="PTHR23322">
    <property type="entry name" value="FAS-ASSOCIATED PROTEIN"/>
    <property type="match status" value="1"/>
</dbReference>
<dbReference type="InterPro" id="IPR029071">
    <property type="entry name" value="Ubiquitin-like_domsf"/>
</dbReference>
<sequence>MDDDVDRENAVRVLSEVLHVDRERAEERLRSCGWNLQRAVELGLGGESEANDAPVPNVGVRRRRNARDEGGTSTAATTATGTARRRGAGATRREGGIGNPLSFVAAVGVGIVRAVVKLSVSAIDVALRIALPSEVYARLSSPLLRLAFGERSVTAATHTRRRRQVRGIENDDASEARATEFSAWFSDSFHPEDPTVGIRFMQLSHREALQFARRETKLLFVYLHSPLHHESEVFCSQVLTSPLIAAYVNENFVAWGGNVLDGDARALANGIEPASYPFVAILDSVSGSETSLVMSCEGFTDAPTLIGACDEALNVQNSSLDSARARVAEVDASRRLREEQEAAFAESLARDAAREREVEAKRAQEEAECARVAEEERLAAEAKQREEEAERARQEEIESRRVEKTKRLREEPEEGAEGASKLAIRLPDGSRAERRFRGSDPISDVYDFVDTLEGLDEVRYSLITNFPRRTFGRGEKVSLADCGVHPNGALFVETEK</sequence>
<dbReference type="SMART" id="SM00166">
    <property type="entry name" value="UBX"/>
    <property type="match status" value="1"/>
</dbReference>
<feature type="compositionally biased region" description="Low complexity" evidence="2">
    <location>
        <begin position="71"/>
        <end position="82"/>
    </location>
</feature>
<dbReference type="Pfam" id="PF21021">
    <property type="entry name" value="FAF1"/>
    <property type="match status" value="1"/>
</dbReference>
<gene>
    <name evidence="4" type="ORF">BE221DRAFT_16477</name>
</gene>
<evidence type="ECO:0000313" key="4">
    <source>
        <dbReference type="EMBL" id="OUS48706.1"/>
    </source>
</evidence>
<dbReference type="PROSITE" id="PS50033">
    <property type="entry name" value="UBX"/>
    <property type="match status" value="1"/>
</dbReference>
<dbReference type="InterPro" id="IPR001012">
    <property type="entry name" value="UBX_dom"/>
</dbReference>
<keyword evidence="1" id="KW-0175">Coiled coil</keyword>